<evidence type="ECO:0000313" key="2">
    <source>
        <dbReference type="EMBL" id="VAV91751.1"/>
    </source>
</evidence>
<protein>
    <recommendedName>
        <fullName evidence="1">AB hydrolase-1 domain-containing protein</fullName>
    </recommendedName>
</protein>
<feature type="non-terminal residue" evidence="2">
    <location>
        <position position="292"/>
    </location>
</feature>
<gene>
    <name evidence="2" type="ORF">MNBD_ALPHA06-1060</name>
</gene>
<dbReference type="AlphaFoldDB" id="A0A3B0RJJ4"/>
<dbReference type="PANTHER" id="PTHR43689">
    <property type="entry name" value="HYDROLASE"/>
    <property type="match status" value="1"/>
</dbReference>
<dbReference type="EMBL" id="UOEE01000132">
    <property type="protein sequence ID" value="VAV91751.1"/>
    <property type="molecule type" value="Genomic_DNA"/>
</dbReference>
<dbReference type="Gene3D" id="3.40.50.1820">
    <property type="entry name" value="alpha/beta hydrolase"/>
    <property type="match status" value="1"/>
</dbReference>
<proteinExistence type="predicted"/>
<feature type="domain" description="AB hydrolase-1" evidence="1">
    <location>
        <begin position="113"/>
        <end position="292"/>
    </location>
</feature>
<dbReference type="Pfam" id="PF00561">
    <property type="entry name" value="Abhydrolase_1"/>
    <property type="match status" value="1"/>
</dbReference>
<evidence type="ECO:0000259" key="1">
    <source>
        <dbReference type="Pfam" id="PF00561"/>
    </source>
</evidence>
<name>A0A3B0RJJ4_9ZZZZ</name>
<dbReference type="PANTHER" id="PTHR43689:SF8">
    <property type="entry name" value="ALPHA_BETA-HYDROLASES SUPERFAMILY PROTEIN"/>
    <property type="match status" value="1"/>
</dbReference>
<accession>A0A3B0RJJ4</accession>
<dbReference type="SUPFAM" id="SSF53474">
    <property type="entry name" value="alpha/beta-Hydrolases"/>
    <property type="match status" value="1"/>
</dbReference>
<dbReference type="InterPro" id="IPR029058">
    <property type="entry name" value="AB_hydrolase_fold"/>
</dbReference>
<reference evidence="2" key="1">
    <citation type="submission" date="2018-06" db="EMBL/GenBank/DDBJ databases">
        <authorList>
            <person name="Zhirakovskaya E."/>
        </authorList>
    </citation>
    <scope>NUCLEOTIDE SEQUENCE</scope>
</reference>
<sequence>MRVDKVCSMVETSNMSNNSHNSIVNTTIHLDGHCLIVEHPKTLASRSGPVWMFIHGIAVCPGFWQPLMPADFCDNVAWVSVSLPVHAPSLGPKGFLPEQVMPDLFNRLNGAVLEQLLPGRDVVIVGHSTGGFAGLCLALARPDQVRGVACVGGFADGRWIGLEGDMQLMARKQKLGFLGPMALRGSSWLTTRWPWLHAKAASMFAYDKRAFLADIPTKAALQAMRRAARSQNQNQLIAFFAGIRDVDIWQQVAQIEQPVLVMTGAYDPVIPQQKTLRLAKTLPAGQLLLYPD</sequence>
<dbReference type="InterPro" id="IPR000073">
    <property type="entry name" value="AB_hydrolase_1"/>
</dbReference>
<organism evidence="2">
    <name type="scientific">hydrothermal vent metagenome</name>
    <dbReference type="NCBI Taxonomy" id="652676"/>
    <lineage>
        <taxon>unclassified sequences</taxon>
        <taxon>metagenomes</taxon>
        <taxon>ecological metagenomes</taxon>
    </lineage>
</organism>